<dbReference type="InterPro" id="IPR008775">
    <property type="entry name" value="Phytyl_CoA_dOase-like"/>
</dbReference>
<reference evidence="2" key="1">
    <citation type="submission" date="2023-07" db="EMBL/GenBank/DDBJ databases">
        <title>30 novel species of actinomycetes from the DSMZ collection.</title>
        <authorList>
            <person name="Nouioui I."/>
        </authorList>
    </citation>
    <scope>NUCLEOTIDE SEQUENCE [LARGE SCALE GENOMIC DNA]</scope>
    <source>
        <strain evidence="2">DSM 41886</strain>
    </source>
</reference>
<keyword evidence="2" id="KW-1185">Reference proteome</keyword>
<dbReference type="SUPFAM" id="SSF51197">
    <property type="entry name" value="Clavaminate synthase-like"/>
    <property type="match status" value="1"/>
</dbReference>
<name>A0ABU2S6C0_9ACTN</name>
<evidence type="ECO:0000313" key="1">
    <source>
        <dbReference type="EMBL" id="MDT0444521.1"/>
    </source>
</evidence>
<organism evidence="1 2">
    <name type="scientific">Streptomyces johnsoniae</name>
    <dbReference type="NCBI Taxonomy" id="3075532"/>
    <lineage>
        <taxon>Bacteria</taxon>
        <taxon>Bacillati</taxon>
        <taxon>Actinomycetota</taxon>
        <taxon>Actinomycetes</taxon>
        <taxon>Kitasatosporales</taxon>
        <taxon>Streptomycetaceae</taxon>
        <taxon>Streptomyces</taxon>
    </lineage>
</organism>
<sequence>MLSTSQLDIYRNKGYVVVPGLLSQAETARVRAEAEYLFGRDHPGRVMENDGLTVRGIHGCHQVSPLLARLARLSRVLSAAEQVLGSRVYVHQSKVNAKRALRGDLWPWHQDYIFWEREDGMPEPRVTNVAFFLDDVTPHNGPLLLLPGSQHLGVVAPQRREAAERGWEAHLSADLAYALDAARLAPLAEKFGIEAATGEAGSALMFDPRLIHGSGTNMSPVDRTLLLLTYNSIHNVPRGGRRPTFLAERDATPLRPVEAL</sequence>
<proteinExistence type="predicted"/>
<dbReference type="GO" id="GO:0051213">
    <property type="term" value="F:dioxygenase activity"/>
    <property type="evidence" value="ECO:0007669"/>
    <property type="project" value="UniProtKB-KW"/>
</dbReference>
<dbReference type="Gene3D" id="2.60.120.620">
    <property type="entry name" value="q2cbj1_9rhob like domain"/>
    <property type="match status" value="1"/>
</dbReference>
<accession>A0ABU2S6C0</accession>
<dbReference type="PANTHER" id="PTHR20883:SF48">
    <property type="entry name" value="ECTOINE DIOXYGENASE"/>
    <property type="match status" value="1"/>
</dbReference>
<evidence type="ECO:0000313" key="2">
    <source>
        <dbReference type="Proteomes" id="UP001183615"/>
    </source>
</evidence>
<dbReference type="EMBL" id="JAVREV010000009">
    <property type="protein sequence ID" value="MDT0444521.1"/>
    <property type="molecule type" value="Genomic_DNA"/>
</dbReference>
<dbReference type="RefSeq" id="WP_311618773.1">
    <property type="nucleotide sequence ID" value="NZ_JAVREV010000009.1"/>
</dbReference>
<gene>
    <name evidence="1" type="ORF">RM779_18215</name>
</gene>
<dbReference type="Pfam" id="PF05721">
    <property type="entry name" value="PhyH"/>
    <property type="match status" value="1"/>
</dbReference>
<comment type="caution">
    <text evidence="1">The sequence shown here is derived from an EMBL/GenBank/DDBJ whole genome shotgun (WGS) entry which is preliminary data.</text>
</comment>
<keyword evidence="1" id="KW-0560">Oxidoreductase</keyword>
<dbReference type="PANTHER" id="PTHR20883">
    <property type="entry name" value="PHYTANOYL-COA DIOXYGENASE DOMAIN CONTAINING 1"/>
    <property type="match status" value="1"/>
</dbReference>
<dbReference type="Proteomes" id="UP001183615">
    <property type="component" value="Unassembled WGS sequence"/>
</dbReference>
<protein>
    <submittedName>
        <fullName evidence="1">Phytanoyl-CoA dioxygenase family protein</fullName>
    </submittedName>
</protein>
<keyword evidence="1" id="KW-0223">Dioxygenase</keyword>